<dbReference type="PANTHER" id="PTHR10098">
    <property type="entry name" value="RAPSYN-RELATED"/>
    <property type="match status" value="1"/>
</dbReference>
<dbReference type="EMBL" id="JAVFKD010000004">
    <property type="protein sequence ID" value="KAK5995960.1"/>
    <property type="molecule type" value="Genomic_DNA"/>
</dbReference>
<gene>
    <name evidence="2" type="ORF">PT974_04380</name>
</gene>
<sequence length="1346" mass="150389">MNILNVEIVTGRFPVADQLHNAARRFEHLMTLKAESLESFDVNGAQFFQDRLLEPVVSLAVQVKHSLRSPSPQLAEGTLGHFAYGGTTHRNLRNERVAADDHLRDLENGDDSLRARAFFECGKICLLQGETQTAWQHFRSAAAVSHAVSNTYFQVLCYGLHTIYMTYEWTADARTVPTDEMEPLYNLEKALPYWVNKVREVGQYVETASLHQLANLLEKQRSIVTTRGAFDQNQRSSSNIQLVEGMERNVSSSAAPFQLTAPLLLGISGLYHQLNHTAYAVALVDKQFQNYTKISDTVGMANCEVLLGDFECASRAPPESWGSVLRPGLDSTVSASIDGRDSTVTSAHLGRAVIHYLNAERFFKQADFPRGIATVRVRRGYLAILRPRTDSANTASHYEDAMRHFNVAEELFRVHGDVVAAHTAKAHSIMCQVGIGLPALSENMSSARAIGNWGRTKGSISYTFGLGLFFAAQARRWIYDGGDYERGLAACRLAEELLDGLGLEQSYIKSILDQVSVHEILGEYDRFIIAAERVLRACQASYEGPNSPLASWSKSRAAHVLQRMIQLGMKREDPDEVERAIERIQAIYPQRPQQQNLDRLVSMYNTMVASNSAAGLDMGAMGDITSDVTTQSTLRAAKFRVLVFRAQRAEQRGDEDAASEQWNLAEKMAQASEDTHGKELQLARIAAARRRYNDAAAHLNTYRELRLRATNAMGRHTASLAPDIRRLVGGQQEVIYETLLPGFAAIREFHRAEEMLRSLIKLRGEDWWKTGDEIENLTAAAEVKEGLCQFAAAWKFYEQAMQVYEQRRSQLSLDEYKLSIAGSSTIQGLYFKATRAAVAWHESLGQISRPPTSSSHLADAFQTLEKGKARSLLDLMAAGTMMYGQTEHSELGEWDEFRQVSAATATKRGLLRQQYSMKMPDQDRIRGLEVDIHMAEVKLSLLEERLFANKSPAAIRFVTTSDVTNIQSLRAQLDADTVILQYAYYNRDFVAWAIAVDGMVRAHHCSIRETELELRVRRFRDRCQSIGQPIQGEQPDPYDGPWLSDLLLHPFKTVMEKHHHIIIVAYRTLHALPFHVLPREGRPLIATHTVAYLPSASSLSYLQSDRSANIGRKVLSIGNPASMAHTDAGTGVRQPLRELRSAEAEALCVGNISKGSKSLVGREATRKAVMEIMSQFDVLHFATHGMPCAEVPMMSSIALADGKELTVSDLMGRRLSASLVVLSACDTASGQSTNGDDIIGFVRALLAAGVKSIVVSLWPVRDLATSFIMKVFYENLYKGKTASAALREAQMAAWKMSPEEMEMHAMDIRRAREDYSRAIQPEVNQETWKHWSQPRFWAPFIYIGIK</sequence>
<accession>A0ABR0SW16</accession>
<evidence type="ECO:0000313" key="2">
    <source>
        <dbReference type="EMBL" id="KAK5995960.1"/>
    </source>
</evidence>
<evidence type="ECO:0000313" key="3">
    <source>
        <dbReference type="Proteomes" id="UP001338125"/>
    </source>
</evidence>
<feature type="domain" description="CHAT" evidence="1">
    <location>
        <begin position="1042"/>
        <end position="1344"/>
    </location>
</feature>
<dbReference type="Pfam" id="PF12770">
    <property type="entry name" value="CHAT"/>
    <property type="match status" value="1"/>
</dbReference>
<comment type="caution">
    <text evidence="2">The sequence shown here is derived from an EMBL/GenBank/DDBJ whole genome shotgun (WGS) entry which is preliminary data.</text>
</comment>
<name>A0ABR0SW16_9HYPO</name>
<dbReference type="InterPro" id="IPR024983">
    <property type="entry name" value="CHAT_dom"/>
</dbReference>
<organism evidence="2 3">
    <name type="scientific">Cladobotryum mycophilum</name>
    <dbReference type="NCBI Taxonomy" id="491253"/>
    <lineage>
        <taxon>Eukaryota</taxon>
        <taxon>Fungi</taxon>
        <taxon>Dikarya</taxon>
        <taxon>Ascomycota</taxon>
        <taxon>Pezizomycotina</taxon>
        <taxon>Sordariomycetes</taxon>
        <taxon>Hypocreomycetidae</taxon>
        <taxon>Hypocreales</taxon>
        <taxon>Hypocreaceae</taxon>
        <taxon>Cladobotryum</taxon>
    </lineage>
</organism>
<evidence type="ECO:0000259" key="1">
    <source>
        <dbReference type="Pfam" id="PF12770"/>
    </source>
</evidence>
<proteinExistence type="predicted"/>
<dbReference type="Proteomes" id="UP001338125">
    <property type="component" value="Unassembled WGS sequence"/>
</dbReference>
<keyword evidence="3" id="KW-1185">Reference proteome</keyword>
<protein>
    <submittedName>
        <fullName evidence="2">Tetratricopeptide repeat 28-like protein</fullName>
    </submittedName>
</protein>
<dbReference type="Gene3D" id="1.25.40.10">
    <property type="entry name" value="Tetratricopeptide repeat domain"/>
    <property type="match status" value="1"/>
</dbReference>
<reference evidence="2 3" key="1">
    <citation type="submission" date="2024-01" db="EMBL/GenBank/DDBJ databases">
        <title>Complete genome of Cladobotryum mycophilum ATHUM6906.</title>
        <authorList>
            <person name="Christinaki A.C."/>
            <person name="Myridakis A.I."/>
            <person name="Kouvelis V.N."/>
        </authorList>
    </citation>
    <scope>NUCLEOTIDE SEQUENCE [LARGE SCALE GENOMIC DNA]</scope>
    <source>
        <strain evidence="2 3">ATHUM6906</strain>
    </source>
</reference>
<dbReference type="InterPro" id="IPR011990">
    <property type="entry name" value="TPR-like_helical_dom_sf"/>
</dbReference>